<dbReference type="Proteomes" id="UP000202031">
    <property type="component" value="Chromosome"/>
</dbReference>
<evidence type="ECO:0000313" key="2">
    <source>
        <dbReference type="EMBL" id="ARQ96854.1"/>
    </source>
</evidence>
<dbReference type="Gene3D" id="1.20.1260.10">
    <property type="match status" value="1"/>
</dbReference>
<dbReference type="GeneID" id="46920543"/>
<sequence>MSVDNLLKALDDEYKGYSFYFASSDFGQPFTNLLEVKANHINALIFHLNSLNAPVPPNPYSFNAPANLEIAITTALQNEQASIELYNTLSVNESDPQVLDTFYRLQADSYNNHIPALQNSLSSLQNSKILEQLNQGKALLDETSVMVNKLKDGSLSQGELEGFLGKLNYGLIGGAIMGAFGVIIANELLNKDKE</sequence>
<dbReference type="EMBL" id="CP015578">
    <property type="protein sequence ID" value="ARQ96854.1"/>
    <property type="molecule type" value="Genomic_DNA"/>
</dbReference>
<dbReference type="SUPFAM" id="SSF47240">
    <property type="entry name" value="Ferritin-like"/>
    <property type="match status" value="1"/>
</dbReference>
<accession>A0A1X9SKW4</accession>
<dbReference type="InterPro" id="IPR012347">
    <property type="entry name" value="Ferritin-like"/>
</dbReference>
<protein>
    <submittedName>
        <fullName evidence="2">Ferritin-like protein</fullName>
    </submittedName>
</protein>
<keyword evidence="1" id="KW-0472">Membrane</keyword>
<dbReference type="KEGG" id="clx:CLAN_0070"/>
<reference evidence="3" key="2">
    <citation type="journal article" date="2017" name="Genome Biol. Evol.">
        <title>Comparative genomic analysis identifies a Campylobacter clade deficient in selenium metabolism.</title>
        <authorList>
            <person name="Miller W.G."/>
            <person name="Yee E."/>
            <person name="Lopes B.S."/>
            <person name="Chapman M.H."/>
            <person name="Huynh S."/>
            <person name="Bono J.L."/>
            <person name="Parker C.T."/>
            <person name="Strachan N.J.C."/>
            <person name="Forbes K.J."/>
        </authorList>
    </citation>
    <scope>NUCLEOTIDE SEQUENCE [LARGE SCALE GENOMIC DNA]</scope>
    <source>
        <strain evidence="3">NCTC 13004</strain>
    </source>
</reference>
<evidence type="ECO:0000256" key="1">
    <source>
        <dbReference type="SAM" id="Phobius"/>
    </source>
</evidence>
<keyword evidence="1" id="KW-0812">Transmembrane</keyword>
<organism evidence="2 3">
    <name type="scientific">Campylobacter lanienae NCTC 13004</name>
    <dbReference type="NCBI Taxonomy" id="1031753"/>
    <lineage>
        <taxon>Bacteria</taxon>
        <taxon>Pseudomonadati</taxon>
        <taxon>Campylobacterota</taxon>
        <taxon>Epsilonproteobacteria</taxon>
        <taxon>Campylobacterales</taxon>
        <taxon>Campylobacteraceae</taxon>
        <taxon>Campylobacter</taxon>
    </lineage>
</organism>
<evidence type="ECO:0000313" key="3">
    <source>
        <dbReference type="Proteomes" id="UP000202031"/>
    </source>
</evidence>
<dbReference type="AlphaFoldDB" id="A0A1X9SKW4"/>
<feature type="transmembrane region" description="Helical" evidence="1">
    <location>
        <begin position="169"/>
        <end position="189"/>
    </location>
</feature>
<name>A0A1X9SKW4_9BACT</name>
<dbReference type="InterPro" id="IPR009078">
    <property type="entry name" value="Ferritin-like_SF"/>
</dbReference>
<proteinExistence type="predicted"/>
<gene>
    <name evidence="2" type="ORF">CLAN_0070</name>
</gene>
<reference evidence="3" key="1">
    <citation type="journal article" date="2017" name="Genome Biol. Evol.">
        <title>Comparative Genomic Analysis Identifies a Campylobacter Clade Deficient in Selenium Metabolism.</title>
        <authorList>
            <person name="Miller W.G."/>
            <person name="Yee E."/>
            <person name="Lopes B.S."/>
            <person name="Chapman M.H."/>
            <person name="Huynh S."/>
            <person name="Bono J.L."/>
            <person name="Parker C.T."/>
            <person name="Strachan N.J.C."/>
            <person name="Forbes K.J."/>
        </authorList>
    </citation>
    <scope>NUCLEOTIDE SEQUENCE [LARGE SCALE GENOMIC DNA]</scope>
    <source>
        <strain evidence="3">NCTC 13004</strain>
    </source>
</reference>
<keyword evidence="1" id="KW-1133">Transmembrane helix</keyword>
<dbReference type="RefSeq" id="WP_086242653.1">
    <property type="nucleotide sequence ID" value="NZ_CP015578.1"/>
</dbReference>